<gene>
    <name evidence="1" type="ORF">SAMN04487891_11578</name>
    <name evidence="2" type="ORF">SAMN05216293_4009</name>
</gene>
<reference evidence="2 3" key="1">
    <citation type="submission" date="2016-11" db="EMBL/GenBank/DDBJ databases">
        <authorList>
            <person name="Varghese N."/>
            <person name="Submissions S."/>
        </authorList>
    </citation>
    <scope>NUCLEOTIDE SEQUENCE [LARGE SCALE GENOMIC DNA]</scope>
    <source>
        <strain evidence="2 3">CGMCC 1.12174</strain>
        <strain evidence="1 4">DSM 26351</strain>
    </source>
</reference>
<protein>
    <submittedName>
        <fullName evidence="2">Uncharacterized protein</fullName>
    </submittedName>
</protein>
<name>A0A1M7CF96_9FLAO</name>
<evidence type="ECO:0000313" key="3">
    <source>
        <dbReference type="Proteomes" id="UP000184031"/>
    </source>
</evidence>
<evidence type="ECO:0000313" key="2">
    <source>
        <dbReference type="EMBL" id="SHL65884.1"/>
    </source>
</evidence>
<evidence type="ECO:0000313" key="1">
    <source>
        <dbReference type="EMBL" id="SFC62440.1"/>
    </source>
</evidence>
<proteinExistence type="predicted"/>
<dbReference type="Proteomes" id="UP000184031">
    <property type="component" value="Unassembled WGS sequence"/>
</dbReference>
<comment type="caution">
    <text evidence="2">The sequence shown here is derived from an EMBL/GenBank/DDBJ whole genome shotgun (WGS) entry which is preliminary data.</text>
</comment>
<evidence type="ECO:0000313" key="4">
    <source>
        <dbReference type="Proteomes" id="UP000198940"/>
    </source>
</evidence>
<organism evidence="2 3">
    <name type="scientific">Flagellimonas taeanensis</name>
    <dbReference type="NCBI Taxonomy" id="1005926"/>
    <lineage>
        <taxon>Bacteria</taxon>
        <taxon>Pseudomonadati</taxon>
        <taxon>Bacteroidota</taxon>
        <taxon>Flavobacteriia</taxon>
        <taxon>Flavobacteriales</taxon>
        <taxon>Flavobacteriaceae</taxon>
        <taxon>Flagellimonas</taxon>
    </lineage>
</organism>
<keyword evidence="4" id="KW-1185">Reference proteome</keyword>
<dbReference type="Proteomes" id="UP000198940">
    <property type="component" value="Unassembled WGS sequence"/>
</dbReference>
<dbReference type="EMBL" id="FRAT01000013">
    <property type="protein sequence ID" value="SHL65884.1"/>
    <property type="molecule type" value="Genomic_DNA"/>
</dbReference>
<sequence>MGQSENVGDKTKANLSKRHLTKANLRQKTIFELDEARYGPKICKI</sequence>
<dbReference type="AlphaFoldDB" id="A0A1M7CF96"/>
<dbReference type="EMBL" id="FOKU01000015">
    <property type="protein sequence ID" value="SFC62440.1"/>
    <property type="molecule type" value="Genomic_DNA"/>
</dbReference>
<accession>A0A1M7CF96</accession>
<dbReference type="STRING" id="1055723.SAMN05216293_4009"/>